<evidence type="ECO:0000256" key="3">
    <source>
        <dbReference type="ARBA" id="ARBA00022793"/>
    </source>
</evidence>
<evidence type="ECO:0000256" key="12">
    <source>
        <dbReference type="SAM" id="Phobius"/>
    </source>
</evidence>
<feature type="chain" id="PRO_5023479293" description="Phosphatidylserine decarboxylase beta chain" evidence="11">
    <location>
        <begin position="1"/>
        <end position="189"/>
    </location>
</feature>
<name>A0A1I3M287_9RHOB</name>
<comment type="subcellular location">
    <subcellularLocation>
        <location evidence="11">Cell membrane</location>
        <topology evidence="11">Peripheral membrane protein</topology>
    </subcellularLocation>
</comment>
<evidence type="ECO:0000256" key="8">
    <source>
        <dbReference type="ARBA" id="ARBA00023239"/>
    </source>
</evidence>
<dbReference type="EC" id="4.1.1.65" evidence="11"/>
<keyword evidence="3 11" id="KW-0210">Decarboxylase</keyword>
<protein>
    <recommendedName>
        <fullName evidence="11">Phosphatidylserine decarboxylase proenzyme</fullName>
        <ecNumber evidence="11">4.1.1.65</ecNumber>
    </recommendedName>
    <component>
        <recommendedName>
            <fullName evidence="11">Phosphatidylserine decarboxylase alpha chain</fullName>
        </recommendedName>
    </component>
    <component>
        <recommendedName>
            <fullName evidence="11">Phosphatidylserine decarboxylase beta chain</fullName>
        </recommendedName>
    </component>
</protein>
<accession>A0A1I3M287</accession>
<reference evidence="13 14" key="1">
    <citation type="submission" date="2016-10" db="EMBL/GenBank/DDBJ databases">
        <authorList>
            <person name="de Groot N.N."/>
        </authorList>
    </citation>
    <scope>NUCLEOTIDE SEQUENCE [LARGE SCALE GENOMIC DNA]</scope>
    <source>
        <strain evidence="13 14">DSM 19073</strain>
    </source>
</reference>
<dbReference type="NCBIfam" id="NF003679">
    <property type="entry name" value="PRK05305.1-3"/>
    <property type="match status" value="1"/>
</dbReference>
<evidence type="ECO:0000256" key="4">
    <source>
        <dbReference type="ARBA" id="ARBA00023098"/>
    </source>
</evidence>
<dbReference type="GO" id="GO:0005886">
    <property type="term" value="C:plasma membrane"/>
    <property type="evidence" value="ECO:0007669"/>
    <property type="project" value="UniProtKB-SubCell"/>
</dbReference>
<keyword evidence="9 11" id="KW-1208">Phospholipid metabolism</keyword>
<dbReference type="NCBIfam" id="NF003677">
    <property type="entry name" value="PRK05305.1-1"/>
    <property type="match status" value="1"/>
</dbReference>
<dbReference type="RefSeq" id="WP_092779263.1">
    <property type="nucleotide sequence ID" value="NZ_FORA01000002.1"/>
</dbReference>
<dbReference type="InterPro" id="IPR003817">
    <property type="entry name" value="PS_Dcarbxylase"/>
</dbReference>
<dbReference type="NCBIfam" id="NF003678">
    <property type="entry name" value="PRK05305.1-2"/>
    <property type="match status" value="1"/>
</dbReference>
<keyword evidence="1 11" id="KW-1003">Cell membrane</keyword>
<comment type="similarity">
    <text evidence="11">Belongs to the phosphatidylserine decarboxylase family. PSD-A subfamily.</text>
</comment>
<feature type="modified residue" description="Pyruvic acid (Ser); by autocatalysis" evidence="11">
    <location>
        <position position="190"/>
    </location>
</feature>
<dbReference type="InterPro" id="IPR033175">
    <property type="entry name" value="PSD-A"/>
</dbReference>
<dbReference type="Pfam" id="PF02666">
    <property type="entry name" value="PS_Dcarbxylase"/>
    <property type="match status" value="1"/>
</dbReference>
<evidence type="ECO:0000256" key="11">
    <source>
        <dbReference type="HAMAP-Rule" id="MF_00664"/>
    </source>
</evidence>
<keyword evidence="5 11" id="KW-0472">Membrane</keyword>
<comment type="function">
    <text evidence="11">Catalyzes the formation of phosphatidylethanolamine (PtdEtn) from phosphatidylserine (PtdSer).</text>
</comment>
<keyword evidence="12" id="KW-1133">Transmembrane helix</keyword>
<evidence type="ECO:0000256" key="9">
    <source>
        <dbReference type="ARBA" id="ARBA00023264"/>
    </source>
</evidence>
<dbReference type="STRING" id="390807.SAMN04488095_1703"/>
<dbReference type="GO" id="GO:0006646">
    <property type="term" value="P:phosphatidylethanolamine biosynthetic process"/>
    <property type="evidence" value="ECO:0007669"/>
    <property type="project" value="UniProtKB-UniRule"/>
</dbReference>
<evidence type="ECO:0000256" key="5">
    <source>
        <dbReference type="ARBA" id="ARBA00023136"/>
    </source>
</evidence>
<dbReference type="UniPathway" id="UPA00558">
    <property type="reaction ID" value="UER00616"/>
</dbReference>
<evidence type="ECO:0000313" key="14">
    <source>
        <dbReference type="Proteomes" id="UP000199110"/>
    </source>
</evidence>
<comment type="subunit">
    <text evidence="11">Heterodimer of a large membrane-associated beta subunit and a small pyruvoyl-containing alpha subunit.</text>
</comment>
<comment type="pathway">
    <text evidence="11">Phospholipid metabolism; phosphatidylethanolamine biosynthesis; phosphatidylethanolamine from CDP-diacylglycerol: step 2/2.</text>
</comment>
<keyword evidence="12" id="KW-0812">Transmembrane</keyword>
<dbReference type="HAMAP" id="MF_00664">
    <property type="entry name" value="PS_decarb_PSD_A"/>
    <property type="match status" value="1"/>
</dbReference>
<evidence type="ECO:0000256" key="10">
    <source>
        <dbReference type="ARBA" id="ARBA00023317"/>
    </source>
</evidence>
<evidence type="ECO:0000256" key="6">
    <source>
        <dbReference type="ARBA" id="ARBA00023145"/>
    </source>
</evidence>
<feature type="transmembrane region" description="Helical" evidence="12">
    <location>
        <begin position="20"/>
        <end position="53"/>
    </location>
</feature>
<evidence type="ECO:0000256" key="7">
    <source>
        <dbReference type="ARBA" id="ARBA00023209"/>
    </source>
</evidence>
<dbReference type="Proteomes" id="UP000199110">
    <property type="component" value="Unassembled WGS sequence"/>
</dbReference>
<dbReference type="PANTHER" id="PTHR35809:SF1">
    <property type="entry name" value="ARCHAETIDYLSERINE DECARBOXYLASE PROENZYME-RELATED"/>
    <property type="match status" value="1"/>
</dbReference>
<dbReference type="NCBIfam" id="NF003685">
    <property type="entry name" value="PRK05305.2-5"/>
    <property type="match status" value="1"/>
</dbReference>
<evidence type="ECO:0000313" key="13">
    <source>
        <dbReference type="EMBL" id="SFI90910.1"/>
    </source>
</evidence>
<keyword evidence="8 11" id="KW-0456">Lyase</keyword>
<evidence type="ECO:0000256" key="2">
    <source>
        <dbReference type="ARBA" id="ARBA00022516"/>
    </source>
</evidence>
<keyword evidence="10 11" id="KW-0670">Pyruvate</keyword>
<dbReference type="EMBL" id="FORA01000002">
    <property type="protein sequence ID" value="SFI90910.1"/>
    <property type="molecule type" value="Genomic_DNA"/>
</dbReference>
<proteinExistence type="inferred from homology"/>
<evidence type="ECO:0000256" key="1">
    <source>
        <dbReference type="ARBA" id="ARBA00022475"/>
    </source>
</evidence>
<keyword evidence="4 11" id="KW-0443">Lipid metabolism</keyword>
<keyword evidence="2 11" id="KW-0444">Lipid biosynthesis</keyword>
<dbReference type="OrthoDB" id="9790893at2"/>
<keyword evidence="6 11" id="KW-0865">Zymogen</keyword>
<feature type="chain" id="PRO_5023479292" description="Phosphatidylserine decarboxylase alpha chain" evidence="11">
    <location>
        <begin position="190"/>
        <end position="231"/>
    </location>
</feature>
<comment type="catalytic activity">
    <reaction evidence="11">
        <text>a 1,2-diacyl-sn-glycero-3-phospho-L-serine + H(+) = a 1,2-diacyl-sn-glycero-3-phosphoethanolamine + CO2</text>
        <dbReference type="Rhea" id="RHEA:20828"/>
        <dbReference type="ChEBI" id="CHEBI:15378"/>
        <dbReference type="ChEBI" id="CHEBI:16526"/>
        <dbReference type="ChEBI" id="CHEBI:57262"/>
        <dbReference type="ChEBI" id="CHEBI:64612"/>
        <dbReference type="EC" id="4.1.1.65"/>
    </reaction>
</comment>
<gene>
    <name evidence="11" type="primary">psd</name>
    <name evidence="13" type="ORF">SAMN04488095_1703</name>
</gene>
<keyword evidence="7 11" id="KW-0594">Phospholipid biosynthesis</keyword>
<comment type="cofactor">
    <cofactor evidence="11">
        <name>pyruvate</name>
        <dbReference type="ChEBI" id="CHEBI:15361"/>
    </cofactor>
    <text evidence="11">Binds 1 pyruvoyl group covalently per subunit.</text>
</comment>
<sequence>MSVSLVGTFVKPVHREGHKFIAIFAGVTLILGILWTPLGVLGIALTIWCYYFFRDPERTVPMDPDLIVSPADGVVSLIGPAVPPAELGLGSAPLTRVSVFMSVFDCHVNRAPVAGEVTEVAYRPGKFLSAELDKASEENERNGIVLTMVDGTRLGVVQIAGLVARRILCEVDQGARLDRGDRFGLIRFGSRLDVYLPEGTAPRVNVGQSMISGETVLAVLGDDIAASARVE</sequence>
<dbReference type="AlphaFoldDB" id="A0A1I3M287"/>
<keyword evidence="14" id="KW-1185">Reference proteome</keyword>
<dbReference type="PANTHER" id="PTHR35809">
    <property type="entry name" value="ARCHAETIDYLSERINE DECARBOXYLASE PROENZYME-RELATED"/>
    <property type="match status" value="1"/>
</dbReference>
<feature type="site" description="Cleavage (non-hydrolytic); by autocatalysis" evidence="11">
    <location>
        <begin position="189"/>
        <end position="190"/>
    </location>
</feature>
<organism evidence="13 14">
    <name type="scientific">Jannaschia pohangensis</name>
    <dbReference type="NCBI Taxonomy" id="390807"/>
    <lineage>
        <taxon>Bacteria</taxon>
        <taxon>Pseudomonadati</taxon>
        <taxon>Pseudomonadota</taxon>
        <taxon>Alphaproteobacteria</taxon>
        <taxon>Rhodobacterales</taxon>
        <taxon>Roseobacteraceae</taxon>
        <taxon>Jannaschia</taxon>
    </lineage>
</organism>
<dbReference type="GO" id="GO:0004609">
    <property type="term" value="F:phosphatidylserine decarboxylase activity"/>
    <property type="evidence" value="ECO:0007669"/>
    <property type="project" value="UniProtKB-UniRule"/>
</dbReference>
<feature type="active site" description="Schiff-base intermediate with substrate; via pyruvic acid" evidence="11">
    <location>
        <position position="190"/>
    </location>
</feature>
<comment type="PTM">
    <text evidence="11">Is synthesized initially as an inactive proenzyme. Formation of the active enzyme involves a self-maturation process in which the active site pyruvoyl group is generated from an internal serine residue via an autocatalytic post-translational modification. Two non-identical subunits are generated from the proenzyme in this reaction, and the pyruvate is formed at the N-terminus of the alpha chain, which is derived from the carboxyl end of the proenzyme. The post-translation cleavage follows an unusual pathway, termed non-hydrolytic serinolysis, in which the side chain hydroxyl group of the serine supplies its oxygen atom to form the C-terminus of the beta chain, while the remainder of the serine residue undergoes an oxidative deamination to produce ammonia and the pyruvoyl prosthetic group on the alpha chain.</text>
</comment>